<organism evidence="1 2">
    <name type="scientific">Desulfonispora thiosulfatigenes DSM 11270</name>
    <dbReference type="NCBI Taxonomy" id="656914"/>
    <lineage>
        <taxon>Bacteria</taxon>
        <taxon>Bacillati</taxon>
        <taxon>Bacillota</taxon>
        <taxon>Clostridia</taxon>
        <taxon>Eubacteriales</taxon>
        <taxon>Peptococcaceae</taxon>
        <taxon>Desulfonispora</taxon>
    </lineage>
</organism>
<proteinExistence type="predicted"/>
<dbReference type="Proteomes" id="UP000192731">
    <property type="component" value="Unassembled WGS sequence"/>
</dbReference>
<dbReference type="RefSeq" id="WP_084053041.1">
    <property type="nucleotide sequence ID" value="NZ_FWWT01000016.1"/>
</dbReference>
<reference evidence="1 2" key="1">
    <citation type="submission" date="2017-04" db="EMBL/GenBank/DDBJ databases">
        <authorList>
            <person name="Afonso C.L."/>
            <person name="Miller P.J."/>
            <person name="Scott M.A."/>
            <person name="Spackman E."/>
            <person name="Goraichik I."/>
            <person name="Dimitrov K.M."/>
            <person name="Suarez D.L."/>
            <person name="Swayne D.E."/>
        </authorList>
    </citation>
    <scope>NUCLEOTIDE SEQUENCE [LARGE SCALE GENOMIC DNA]</scope>
    <source>
        <strain evidence="1 2">DSM 11270</strain>
    </source>
</reference>
<evidence type="ECO:0000313" key="2">
    <source>
        <dbReference type="Proteomes" id="UP000192731"/>
    </source>
</evidence>
<name>A0A1W1V9B0_DESTI</name>
<gene>
    <name evidence="1" type="ORF">SAMN00017405_0668</name>
</gene>
<dbReference type="OrthoDB" id="2905737at2"/>
<evidence type="ECO:0000313" key="1">
    <source>
        <dbReference type="EMBL" id="SMB89853.1"/>
    </source>
</evidence>
<dbReference type="AlphaFoldDB" id="A0A1W1V9B0"/>
<sequence length="76" mass="8984">MSDNNNIQRRLANVLQELQEIVDDSIKIRKQSKEVKVQNAKVWEKFLSGFFSFIKIREKETGENLMWGISLLKIMK</sequence>
<protein>
    <submittedName>
        <fullName evidence="1">Uncharacterized protein</fullName>
    </submittedName>
</protein>
<keyword evidence="2" id="KW-1185">Reference proteome</keyword>
<accession>A0A1W1V9B0</accession>
<dbReference type="EMBL" id="FWWT01000016">
    <property type="protein sequence ID" value="SMB89853.1"/>
    <property type="molecule type" value="Genomic_DNA"/>
</dbReference>